<dbReference type="CDD" id="cd03058">
    <property type="entry name" value="GST_N_Tau"/>
    <property type="match status" value="2"/>
</dbReference>
<dbReference type="FunFam" id="3.40.30.10:FF:000014">
    <property type="entry name" value="Tau class glutathione S-transferase"/>
    <property type="match status" value="2"/>
</dbReference>
<dbReference type="AlphaFoldDB" id="A0A6A6LL59"/>
<sequence>MAESEELFLLDFKPSPFSARVKIALAEKGLRYESREEDLANKSPLLLETNPVYKLIPVLIHNGRPICESMIIVQYIDQVWNHKSPLLPSDPYRRADALFWADYVDKKIYFIGSTLCTSKGEAKEASRKDLIECFKILEGEIGDKSYFGGESFGYVDLIFIPFYSFFYAFETLGNFSMIEECPKIVDWAQRCLQKESVSKTLYDQLQFYDIADEQLTLLDWHPSPFTTRVRIALAEKGLNYESRQEDLSNKSSLLLEMNPVNKQIPVLIHNGRPICESMVIVQYIDEVWNHKSPLLPSDPYQRAHARFWADYIDKKVFPIGRLMWASKGEVKAASKKDLIECFKILEGELGDKPYFGGESFGYVDLSLIPFYSFFYTFETLGNLSIVEECPKIVDWAHRCLQKESVSKTLCDQRKFYEVLLEPICESLIIVQYIDEVWNHKSLFLPSDPYQRAHARFWADYVDKKIYPIGKMLWSCIGEVKEASKKDLIECFKILEGELGEKPYFEVRDSVS</sequence>
<dbReference type="InterPro" id="IPR045074">
    <property type="entry name" value="GST_C_Tau"/>
</dbReference>
<evidence type="ECO:0000313" key="7">
    <source>
        <dbReference type="Proteomes" id="UP000467840"/>
    </source>
</evidence>
<evidence type="ECO:0000256" key="2">
    <source>
        <dbReference type="ARBA" id="ARBA00022679"/>
    </source>
</evidence>
<feature type="domain" description="GST N-terminal" evidence="4">
    <location>
        <begin position="213"/>
        <end position="292"/>
    </location>
</feature>
<comment type="catalytic activity">
    <reaction evidence="3">
        <text>RX + glutathione = an S-substituted glutathione + a halide anion + H(+)</text>
        <dbReference type="Rhea" id="RHEA:16437"/>
        <dbReference type="ChEBI" id="CHEBI:15378"/>
        <dbReference type="ChEBI" id="CHEBI:16042"/>
        <dbReference type="ChEBI" id="CHEBI:17792"/>
        <dbReference type="ChEBI" id="CHEBI:57925"/>
        <dbReference type="ChEBI" id="CHEBI:90779"/>
        <dbReference type="EC" id="2.5.1.18"/>
    </reaction>
</comment>
<dbReference type="Pfam" id="PF00043">
    <property type="entry name" value="GST_C"/>
    <property type="match status" value="2"/>
</dbReference>
<organism evidence="6 7">
    <name type="scientific">Hevea brasiliensis</name>
    <name type="common">Para rubber tree</name>
    <name type="synonym">Siphonia brasiliensis</name>
    <dbReference type="NCBI Taxonomy" id="3981"/>
    <lineage>
        <taxon>Eukaryota</taxon>
        <taxon>Viridiplantae</taxon>
        <taxon>Streptophyta</taxon>
        <taxon>Embryophyta</taxon>
        <taxon>Tracheophyta</taxon>
        <taxon>Spermatophyta</taxon>
        <taxon>Magnoliopsida</taxon>
        <taxon>eudicotyledons</taxon>
        <taxon>Gunneridae</taxon>
        <taxon>Pentapetalae</taxon>
        <taxon>rosids</taxon>
        <taxon>fabids</taxon>
        <taxon>Malpighiales</taxon>
        <taxon>Euphorbiaceae</taxon>
        <taxon>Crotonoideae</taxon>
        <taxon>Micrandreae</taxon>
        <taxon>Hevea</taxon>
    </lineage>
</organism>
<dbReference type="InterPro" id="IPR004046">
    <property type="entry name" value="GST_C"/>
</dbReference>
<gene>
    <name evidence="6" type="ORF">GH714_022321</name>
</gene>
<dbReference type="Proteomes" id="UP000467840">
    <property type="component" value="Chromosome 4"/>
</dbReference>
<dbReference type="InterPro" id="IPR004045">
    <property type="entry name" value="Glutathione_S-Trfase_N"/>
</dbReference>
<dbReference type="InterPro" id="IPR010987">
    <property type="entry name" value="Glutathione-S-Trfase_C-like"/>
</dbReference>
<proteinExistence type="predicted"/>
<dbReference type="PANTHER" id="PTHR11260:SF769">
    <property type="entry name" value="GLUTATHIONE TRANSFERASE"/>
    <property type="match status" value="1"/>
</dbReference>
<dbReference type="SFLD" id="SFLDS00019">
    <property type="entry name" value="Glutathione_Transferase_(cytos"/>
    <property type="match status" value="2"/>
</dbReference>
<dbReference type="InterPro" id="IPR045073">
    <property type="entry name" value="Omega/Tau-like"/>
</dbReference>
<dbReference type="CDD" id="cd03185">
    <property type="entry name" value="GST_C_Tau"/>
    <property type="match status" value="3"/>
</dbReference>
<feature type="domain" description="GST C-terminal" evidence="5">
    <location>
        <begin position="90"/>
        <end position="225"/>
    </location>
</feature>
<dbReference type="SUPFAM" id="SSF47616">
    <property type="entry name" value="GST C-terminal domain-like"/>
    <property type="match status" value="3"/>
</dbReference>
<dbReference type="FunFam" id="1.20.1050.10:FF:000068">
    <property type="entry name" value="Putative GST6 protein"/>
    <property type="match status" value="1"/>
</dbReference>
<dbReference type="SFLD" id="SFLDG00358">
    <property type="entry name" value="Main_(cytGST)"/>
    <property type="match status" value="2"/>
</dbReference>
<dbReference type="SFLD" id="SFLDG01152">
    <property type="entry name" value="Main.3:_Omega-_and_Tau-like"/>
    <property type="match status" value="2"/>
</dbReference>
<dbReference type="FunFam" id="1.20.1050.10:FF:000018">
    <property type="entry name" value="Glutathione S-transferase U20"/>
    <property type="match status" value="1"/>
</dbReference>
<keyword evidence="2" id="KW-0808">Transferase</keyword>
<dbReference type="InterPro" id="IPR036282">
    <property type="entry name" value="Glutathione-S-Trfase_C_sf"/>
</dbReference>
<dbReference type="SUPFAM" id="SSF52833">
    <property type="entry name" value="Thioredoxin-like"/>
    <property type="match status" value="2"/>
</dbReference>
<dbReference type="GO" id="GO:0006749">
    <property type="term" value="P:glutathione metabolic process"/>
    <property type="evidence" value="ECO:0007669"/>
    <property type="project" value="InterPro"/>
</dbReference>
<evidence type="ECO:0000259" key="4">
    <source>
        <dbReference type="PROSITE" id="PS50404"/>
    </source>
</evidence>
<dbReference type="InterPro" id="IPR040079">
    <property type="entry name" value="Glutathione_S-Trfase"/>
</dbReference>
<keyword evidence="7" id="KW-1185">Reference proteome</keyword>
<dbReference type="GO" id="GO:0004364">
    <property type="term" value="F:glutathione transferase activity"/>
    <property type="evidence" value="ECO:0007669"/>
    <property type="project" value="UniProtKB-EC"/>
</dbReference>
<protein>
    <recommendedName>
        <fullName evidence="1">glutathione transferase</fullName>
        <ecNumber evidence="1">2.5.1.18</ecNumber>
    </recommendedName>
</protein>
<name>A0A6A6LL59_HEVBR</name>
<dbReference type="PANTHER" id="PTHR11260">
    <property type="entry name" value="GLUTATHIONE S-TRANSFERASE, GST, SUPERFAMILY, GST DOMAIN CONTAINING"/>
    <property type="match status" value="1"/>
</dbReference>
<dbReference type="Gene3D" id="3.40.30.10">
    <property type="entry name" value="Glutaredoxin"/>
    <property type="match status" value="3"/>
</dbReference>
<feature type="domain" description="GST C-terminal" evidence="5">
    <location>
        <begin position="298"/>
        <end position="418"/>
    </location>
</feature>
<evidence type="ECO:0000256" key="3">
    <source>
        <dbReference type="ARBA" id="ARBA00047960"/>
    </source>
</evidence>
<dbReference type="Pfam" id="PF02798">
    <property type="entry name" value="GST_N"/>
    <property type="match status" value="2"/>
</dbReference>
<feature type="domain" description="GST N-terminal" evidence="4">
    <location>
        <begin position="5"/>
        <end position="84"/>
    </location>
</feature>
<comment type="caution">
    <text evidence="6">The sequence shown here is derived from an EMBL/GenBank/DDBJ whole genome shotgun (WGS) entry which is preliminary data.</text>
</comment>
<evidence type="ECO:0000256" key="1">
    <source>
        <dbReference type="ARBA" id="ARBA00012452"/>
    </source>
</evidence>
<evidence type="ECO:0000259" key="5">
    <source>
        <dbReference type="PROSITE" id="PS50405"/>
    </source>
</evidence>
<accession>A0A6A6LL59</accession>
<dbReference type="InterPro" id="IPR036249">
    <property type="entry name" value="Thioredoxin-like_sf"/>
</dbReference>
<dbReference type="Gene3D" id="1.20.1050.10">
    <property type="match status" value="3"/>
</dbReference>
<dbReference type="PROSITE" id="PS50405">
    <property type="entry name" value="GST_CTER"/>
    <property type="match status" value="3"/>
</dbReference>
<dbReference type="EC" id="2.5.1.18" evidence="1"/>
<dbReference type="EMBL" id="JAAGAX010000010">
    <property type="protein sequence ID" value="KAF2301277.1"/>
    <property type="molecule type" value="Genomic_DNA"/>
</dbReference>
<feature type="domain" description="GST C-terminal" evidence="5">
    <location>
        <begin position="447"/>
        <end position="511"/>
    </location>
</feature>
<dbReference type="GO" id="GO:0005737">
    <property type="term" value="C:cytoplasm"/>
    <property type="evidence" value="ECO:0007669"/>
    <property type="project" value="TreeGrafter"/>
</dbReference>
<reference evidence="6 7" key="1">
    <citation type="journal article" date="2020" name="Mol. Plant">
        <title>The Chromosome-Based Rubber Tree Genome Provides New Insights into Spurge Genome Evolution and Rubber Biosynthesis.</title>
        <authorList>
            <person name="Liu J."/>
            <person name="Shi C."/>
            <person name="Shi C.C."/>
            <person name="Li W."/>
            <person name="Zhang Q.J."/>
            <person name="Zhang Y."/>
            <person name="Li K."/>
            <person name="Lu H.F."/>
            <person name="Shi C."/>
            <person name="Zhu S.T."/>
            <person name="Xiao Z.Y."/>
            <person name="Nan H."/>
            <person name="Yue Y."/>
            <person name="Zhu X.G."/>
            <person name="Wu Y."/>
            <person name="Hong X.N."/>
            <person name="Fan G.Y."/>
            <person name="Tong Y."/>
            <person name="Zhang D."/>
            <person name="Mao C.L."/>
            <person name="Liu Y.L."/>
            <person name="Hao S.J."/>
            <person name="Liu W.Q."/>
            <person name="Lv M.Q."/>
            <person name="Zhang H.B."/>
            <person name="Liu Y."/>
            <person name="Hu-Tang G.R."/>
            <person name="Wang J.P."/>
            <person name="Wang J.H."/>
            <person name="Sun Y.H."/>
            <person name="Ni S.B."/>
            <person name="Chen W.B."/>
            <person name="Zhang X.C."/>
            <person name="Jiao Y.N."/>
            <person name="Eichler E.E."/>
            <person name="Li G.H."/>
            <person name="Liu X."/>
            <person name="Gao L.Z."/>
        </authorList>
    </citation>
    <scope>NUCLEOTIDE SEQUENCE [LARGE SCALE GENOMIC DNA]</scope>
    <source>
        <strain evidence="7">cv. GT1</strain>
        <tissue evidence="6">Leaf</tissue>
    </source>
</reference>
<dbReference type="PROSITE" id="PS50404">
    <property type="entry name" value="GST_NTER"/>
    <property type="match status" value="2"/>
</dbReference>
<evidence type="ECO:0000313" key="6">
    <source>
        <dbReference type="EMBL" id="KAF2301277.1"/>
    </source>
</evidence>